<evidence type="ECO:0000313" key="2">
    <source>
        <dbReference type="EMBL" id="SHN82570.1"/>
    </source>
</evidence>
<dbReference type="Proteomes" id="UP000184096">
    <property type="component" value="Chromosome I"/>
</dbReference>
<evidence type="ECO:0000313" key="3">
    <source>
        <dbReference type="Proteomes" id="UP000184096"/>
    </source>
</evidence>
<reference evidence="3" key="1">
    <citation type="submission" date="2016-11" db="EMBL/GenBank/DDBJ databases">
        <authorList>
            <person name="Varghese N."/>
            <person name="Submissions S."/>
        </authorList>
    </citation>
    <scope>NUCLEOTIDE SEQUENCE [LARGE SCALE GENOMIC DNA]</scope>
    <source>
        <strain evidence="3">GAS401</strain>
    </source>
</reference>
<dbReference type="AlphaFoldDB" id="A0A1M7UI34"/>
<keyword evidence="3" id="KW-1185">Reference proteome</keyword>
<evidence type="ECO:0000256" key="1">
    <source>
        <dbReference type="SAM" id="Phobius"/>
    </source>
</evidence>
<name>A0A1M7UI34_9BRAD</name>
<accession>A0A1M7UI34</accession>
<proteinExistence type="predicted"/>
<organism evidence="2 3">
    <name type="scientific">Bradyrhizobium erythrophlei</name>
    <dbReference type="NCBI Taxonomy" id="1437360"/>
    <lineage>
        <taxon>Bacteria</taxon>
        <taxon>Pseudomonadati</taxon>
        <taxon>Pseudomonadota</taxon>
        <taxon>Alphaproteobacteria</taxon>
        <taxon>Hyphomicrobiales</taxon>
        <taxon>Nitrobacteraceae</taxon>
        <taxon>Bradyrhizobium</taxon>
    </lineage>
</organism>
<feature type="transmembrane region" description="Helical" evidence="1">
    <location>
        <begin position="6"/>
        <end position="26"/>
    </location>
</feature>
<gene>
    <name evidence="2" type="ORF">SAMN05444170_5154</name>
</gene>
<keyword evidence="1" id="KW-0472">Membrane</keyword>
<dbReference type="EMBL" id="LT670849">
    <property type="protein sequence ID" value="SHN82570.1"/>
    <property type="molecule type" value="Genomic_DNA"/>
</dbReference>
<keyword evidence="1" id="KW-1133">Transmembrane helix</keyword>
<sequence length="31" mass="3260">MRLSALETALLTACVVLAVVVAYWGLKILAA</sequence>
<keyword evidence="1" id="KW-0812">Transmembrane</keyword>
<protein>
    <submittedName>
        <fullName evidence="2">Uncharacterized protein</fullName>
    </submittedName>
</protein>